<gene>
    <name evidence="1" type="ORF">QIS96_21890</name>
</gene>
<accession>A0ABT6SGA1</accession>
<sequence length="40" mass="4453">MTSTEQTCHCGRPLTSCVGCGDPRCLRCDPYRSEDCESVR</sequence>
<evidence type="ECO:0000313" key="1">
    <source>
        <dbReference type="EMBL" id="MDI3406448.1"/>
    </source>
</evidence>
<dbReference type="RefSeq" id="WP_282544382.1">
    <property type="nucleotide sequence ID" value="NZ_JASCIQ010000023.1"/>
</dbReference>
<protein>
    <recommendedName>
        <fullName evidence="3">DUF2180 family protein</fullName>
    </recommendedName>
</protein>
<dbReference type="Proteomes" id="UP001223978">
    <property type="component" value="Unassembled WGS sequence"/>
</dbReference>
<keyword evidence="2" id="KW-1185">Reference proteome</keyword>
<evidence type="ECO:0000313" key="2">
    <source>
        <dbReference type="Proteomes" id="UP001223978"/>
    </source>
</evidence>
<comment type="caution">
    <text evidence="1">The sequence shown here is derived from an EMBL/GenBank/DDBJ whole genome shotgun (WGS) entry which is preliminary data.</text>
</comment>
<evidence type="ECO:0008006" key="3">
    <source>
        <dbReference type="Google" id="ProtNLM"/>
    </source>
</evidence>
<dbReference type="EMBL" id="JASCIQ010000023">
    <property type="protein sequence ID" value="MDI3406448.1"/>
    <property type="molecule type" value="Genomic_DNA"/>
</dbReference>
<organism evidence="1 2">
    <name type="scientific">Streptomyces cavernicola</name>
    <dbReference type="NCBI Taxonomy" id="3043613"/>
    <lineage>
        <taxon>Bacteria</taxon>
        <taxon>Bacillati</taxon>
        <taxon>Actinomycetota</taxon>
        <taxon>Actinomycetes</taxon>
        <taxon>Kitasatosporales</taxon>
        <taxon>Streptomycetaceae</taxon>
        <taxon>Streptomyces</taxon>
    </lineage>
</organism>
<proteinExistence type="predicted"/>
<name>A0ABT6SGA1_9ACTN</name>
<reference evidence="1 2" key="1">
    <citation type="submission" date="2023-05" db="EMBL/GenBank/DDBJ databases">
        <title>Draft genome sequence of Streptomyces sp. B-S-A6 isolated from a cave soil in Thailand.</title>
        <authorList>
            <person name="Chamroensaksri N."/>
            <person name="Muangham S."/>
        </authorList>
    </citation>
    <scope>NUCLEOTIDE SEQUENCE [LARGE SCALE GENOMIC DNA]</scope>
    <source>
        <strain evidence="1 2">B-S-A6</strain>
    </source>
</reference>